<dbReference type="EMBL" id="QHKS01000006">
    <property type="protein sequence ID" value="RDK02823.1"/>
    <property type="molecule type" value="Genomic_DNA"/>
</dbReference>
<keyword evidence="2" id="KW-1185">Reference proteome</keyword>
<proteinExistence type="predicted"/>
<accession>A0A370NB33</accession>
<evidence type="ECO:0008006" key="3">
    <source>
        <dbReference type="Google" id="ProtNLM"/>
    </source>
</evidence>
<protein>
    <recommendedName>
        <fullName evidence="3">DUF4148 domain-containing protein</fullName>
    </recommendedName>
</protein>
<dbReference type="Proteomes" id="UP000254875">
    <property type="component" value="Unassembled WGS sequence"/>
</dbReference>
<evidence type="ECO:0000313" key="1">
    <source>
        <dbReference type="EMBL" id="RDK02823.1"/>
    </source>
</evidence>
<sequence length="101" mass="10761">MRCREGDASSLKEMEMKKVLMIAGGLLCALSWQARAQDASTETTAQAPQAVVDSVGGQPATTTMSGGPAQGLTREQVYQQLLQSQRSGEAARMQELFRGGN</sequence>
<name>A0A370NB33_9BURK</name>
<organism evidence="1 2">
    <name type="scientific">Paraburkholderia lacunae</name>
    <dbReference type="NCBI Taxonomy" id="2211104"/>
    <lineage>
        <taxon>Bacteria</taxon>
        <taxon>Pseudomonadati</taxon>
        <taxon>Pseudomonadota</taxon>
        <taxon>Betaproteobacteria</taxon>
        <taxon>Burkholderiales</taxon>
        <taxon>Burkholderiaceae</taxon>
        <taxon>Paraburkholderia</taxon>
    </lineage>
</organism>
<gene>
    <name evidence="1" type="ORF">DLM46_11295</name>
</gene>
<reference evidence="2" key="1">
    <citation type="submission" date="2018-05" db="EMBL/GenBank/DDBJ databases">
        <authorList>
            <person name="Feng T."/>
        </authorList>
    </citation>
    <scope>NUCLEOTIDE SEQUENCE [LARGE SCALE GENOMIC DNA]</scope>
    <source>
        <strain evidence="2">S27</strain>
    </source>
</reference>
<evidence type="ECO:0000313" key="2">
    <source>
        <dbReference type="Proteomes" id="UP000254875"/>
    </source>
</evidence>
<dbReference type="AlphaFoldDB" id="A0A370NB33"/>
<comment type="caution">
    <text evidence="1">The sequence shown here is derived from an EMBL/GenBank/DDBJ whole genome shotgun (WGS) entry which is preliminary data.</text>
</comment>